<comment type="similarity">
    <text evidence="8 9">Belongs to the TonB-dependent receptor family.</text>
</comment>
<keyword evidence="10" id="KW-1133">Transmembrane helix</keyword>
<dbReference type="PROSITE" id="PS52016">
    <property type="entry name" value="TONB_DEPENDENT_REC_3"/>
    <property type="match status" value="1"/>
</dbReference>
<protein>
    <submittedName>
        <fullName evidence="13">TonB-dependent receptor</fullName>
    </submittedName>
</protein>
<organism evidence="13 14">
    <name type="scientific">Candidatus Acididesulfobacter diazotrophicus</name>
    <dbReference type="NCBI Taxonomy" id="2597226"/>
    <lineage>
        <taxon>Bacteria</taxon>
        <taxon>Deltaproteobacteria</taxon>
        <taxon>Candidatus Acidulodesulfobacterales</taxon>
        <taxon>Candidatus Acididesulfobacter</taxon>
    </lineage>
</organism>
<comment type="caution">
    <text evidence="13">The sequence shown here is derived from an EMBL/GenBank/DDBJ whole genome shotgun (WGS) entry which is preliminary data.</text>
</comment>
<keyword evidence="4 8" id="KW-0812">Transmembrane</keyword>
<gene>
    <name evidence="13" type="ORF">EVG15_10870</name>
</gene>
<evidence type="ECO:0000256" key="1">
    <source>
        <dbReference type="ARBA" id="ARBA00004571"/>
    </source>
</evidence>
<reference evidence="13 14" key="1">
    <citation type="journal article" date="2019" name="ISME J.">
        <title>Insights into ecological role of a new deltaproteobacterial order Candidatus Acidulodesulfobacterales by metagenomics and metatranscriptomics.</title>
        <authorList>
            <person name="Tan S."/>
            <person name="Liu J."/>
            <person name="Fang Y."/>
            <person name="Hedlund B.P."/>
            <person name="Lian Z.H."/>
            <person name="Huang L.Y."/>
            <person name="Li J.T."/>
            <person name="Huang L.N."/>
            <person name="Li W.J."/>
            <person name="Jiang H.C."/>
            <person name="Dong H.L."/>
            <person name="Shu W.S."/>
        </authorList>
    </citation>
    <scope>NUCLEOTIDE SEQUENCE [LARGE SCALE GENOMIC DNA]</scope>
    <source>
        <strain evidence="13">AP1</strain>
    </source>
</reference>
<proteinExistence type="inferred from homology"/>
<evidence type="ECO:0000256" key="10">
    <source>
        <dbReference type="SAM" id="Phobius"/>
    </source>
</evidence>
<dbReference type="InterPro" id="IPR000531">
    <property type="entry name" value="Beta-barrel_TonB"/>
</dbReference>
<dbReference type="Proteomes" id="UP000319296">
    <property type="component" value="Unassembled WGS sequence"/>
</dbReference>
<evidence type="ECO:0000259" key="11">
    <source>
        <dbReference type="Pfam" id="PF00593"/>
    </source>
</evidence>
<dbReference type="InterPro" id="IPR037066">
    <property type="entry name" value="Plug_dom_sf"/>
</dbReference>
<evidence type="ECO:0000256" key="5">
    <source>
        <dbReference type="ARBA" id="ARBA00023077"/>
    </source>
</evidence>
<evidence type="ECO:0000313" key="14">
    <source>
        <dbReference type="Proteomes" id="UP000319296"/>
    </source>
</evidence>
<evidence type="ECO:0000256" key="9">
    <source>
        <dbReference type="RuleBase" id="RU003357"/>
    </source>
</evidence>
<evidence type="ECO:0000256" key="7">
    <source>
        <dbReference type="ARBA" id="ARBA00023237"/>
    </source>
</evidence>
<dbReference type="GO" id="GO:0009279">
    <property type="term" value="C:cell outer membrane"/>
    <property type="evidence" value="ECO:0007669"/>
    <property type="project" value="UniProtKB-SubCell"/>
</dbReference>
<accession>A0A519BJP4</accession>
<dbReference type="Gene3D" id="2.40.170.20">
    <property type="entry name" value="TonB-dependent receptor, beta-barrel domain"/>
    <property type="match status" value="1"/>
</dbReference>
<keyword evidence="3 8" id="KW-1134">Transmembrane beta strand</keyword>
<dbReference type="Gene3D" id="2.170.130.10">
    <property type="entry name" value="TonB-dependent receptor, plug domain"/>
    <property type="match status" value="1"/>
</dbReference>
<dbReference type="PANTHER" id="PTHR30069:SF39">
    <property type="entry name" value="BLL6183 PROTEIN"/>
    <property type="match status" value="1"/>
</dbReference>
<dbReference type="PANTHER" id="PTHR30069">
    <property type="entry name" value="TONB-DEPENDENT OUTER MEMBRANE RECEPTOR"/>
    <property type="match status" value="1"/>
</dbReference>
<keyword evidence="5 9" id="KW-0798">TonB box</keyword>
<keyword evidence="2 8" id="KW-0813">Transport</keyword>
<dbReference type="InterPro" id="IPR039426">
    <property type="entry name" value="TonB-dep_rcpt-like"/>
</dbReference>
<dbReference type="SUPFAM" id="SSF56935">
    <property type="entry name" value="Porins"/>
    <property type="match status" value="1"/>
</dbReference>
<feature type="transmembrane region" description="Helical" evidence="10">
    <location>
        <begin position="7"/>
        <end position="26"/>
    </location>
</feature>
<dbReference type="Pfam" id="PF00593">
    <property type="entry name" value="TonB_dep_Rec_b-barrel"/>
    <property type="match status" value="1"/>
</dbReference>
<feature type="domain" description="TonB-dependent receptor plug" evidence="12">
    <location>
        <begin position="67"/>
        <end position="175"/>
    </location>
</feature>
<dbReference type="AlphaFoldDB" id="A0A519BJP4"/>
<comment type="subcellular location">
    <subcellularLocation>
        <location evidence="1 8">Cell outer membrane</location>
        <topology evidence="1 8">Multi-pass membrane protein</topology>
    </subcellularLocation>
</comment>
<dbReference type="InterPro" id="IPR036942">
    <property type="entry name" value="Beta-barrel_TonB_sf"/>
</dbReference>
<evidence type="ECO:0000256" key="4">
    <source>
        <dbReference type="ARBA" id="ARBA00022692"/>
    </source>
</evidence>
<evidence type="ECO:0000256" key="2">
    <source>
        <dbReference type="ARBA" id="ARBA00022448"/>
    </source>
</evidence>
<evidence type="ECO:0000313" key="13">
    <source>
        <dbReference type="EMBL" id="RZD17493.1"/>
    </source>
</evidence>
<feature type="domain" description="TonB-dependent receptor-like beta-barrel" evidence="11">
    <location>
        <begin position="306"/>
        <end position="763"/>
    </location>
</feature>
<keyword evidence="6 8" id="KW-0472">Membrane</keyword>
<dbReference type="EMBL" id="SGBB01000040">
    <property type="protein sequence ID" value="RZD17493.1"/>
    <property type="molecule type" value="Genomic_DNA"/>
</dbReference>
<dbReference type="GO" id="GO:0015344">
    <property type="term" value="F:siderophore uptake transmembrane transporter activity"/>
    <property type="evidence" value="ECO:0007669"/>
    <property type="project" value="TreeGrafter"/>
</dbReference>
<name>A0A519BJP4_9DELT</name>
<evidence type="ECO:0000256" key="6">
    <source>
        <dbReference type="ARBA" id="ARBA00023136"/>
    </source>
</evidence>
<dbReference type="Pfam" id="PF07715">
    <property type="entry name" value="Plug"/>
    <property type="match status" value="1"/>
</dbReference>
<evidence type="ECO:0000256" key="8">
    <source>
        <dbReference type="PROSITE-ProRule" id="PRU01360"/>
    </source>
</evidence>
<dbReference type="InterPro" id="IPR012910">
    <property type="entry name" value="Plug_dom"/>
</dbReference>
<keyword evidence="7 8" id="KW-0998">Cell outer membrane</keyword>
<evidence type="ECO:0000259" key="12">
    <source>
        <dbReference type="Pfam" id="PF07715"/>
    </source>
</evidence>
<evidence type="ECO:0000256" key="3">
    <source>
        <dbReference type="ARBA" id="ARBA00022452"/>
    </source>
</evidence>
<sequence>MKLKQLIVPKLIVLNLIIMMFLVLFLTDNSFAETHKIKAISTIDKLLQQKKKKLKKTDTKFTKKKIFKSTQSKYVVNKDEIMAAGPVGGATQALSMIPGVRSETLFGPTGASKGNFSINGIQQGYGGLNGETDNGSINVTFDGVPMTNPGSGLWSTALMPDMSLIQGINVTYGPGNPASRWYNSLGGTLNFVPIQPTVKPGADISMTFGSFDTKSINFNVRTGLIRGYSFVLAGGTTTANNYITGSGFYNPTYDYALYGKLVKTFYRGNFAIGAYITHAQIYRPPVIPLNPIEAGNGLPGVTVNGFNASGQDNPGQYFSQSTSGFYSTLPYNVASKLEHNYMYLIYSPFNMRISKNISFHNMVWYRQGNRLHDISFLGGLGTNNGTYYEYNNPEEYMYGDKMYLSLNEPYNLIKVGGYWLNSTYISRNQWFNPNTASCQESNGTYEVTSLSNPCAYRYSNFQQTFQAAFIQDRISPIKNLRITPGLRFVSFYTSYNNEDPAYYSYSMQIDPAGELNNPTPSSTTFEKLEPSIGANYKLTKNVSIYANYATAYQNPHLGGGGGPMQSSSQPASILQPEKNQYESVGFKVLIHRNAFLNNFVFNTNYYQEHFSNEYLNVTLANGTVINSNGSSNYQGVNLYAKDNLFYNLHLFTNLSIETAHYSTYLVNNTTNYTGLNVPYVPNTTFNLGAYYRIYSNGIIYSPKLWDTYTGKQYIFSNLTGAPSHQQMPSYNLLNASFSVKVPFPHTVAGAPKNADVTLTVLNLLNKQYNGYEYISSGGYYGESTNSAGAILAYPGMPISAYLTLNLKF</sequence>
<keyword evidence="13" id="KW-0675">Receptor</keyword>
<dbReference type="GO" id="GO:0044718">
    <property type="term" value="P:siderophore transmembrane transport"/>
    <property type="evidence" value="ECO:0007669"/>
    <property type="project" value="TreeGrafter"/>
</dbReference>